<keyword evidence="2" id="KW-1185">Reference proteome</keyword>
<organism evidence="1 2">
    <name type="scientific">Caerostris extrusa</name>
    <name type="common">Bark spider</name>
    <name type="synonym">Caerostris bankana</name>
    <dbReference type="NCBI Taxonomy" id="172846"/>
    <lineage>
        <taxon>Eukaryota</taxon>
        <taxon>Metazoa</taxon>
        <taxon>Ecdysozoa</taxon>
        <taxon>Arthropoda</taxon>
        <taxon>Chelicerata</taxon>
        <taxon>Arachnida</taxon>
        <taxon>Araneae</taxon>
        <taxon>Araneomorphae</taxon>
        <taxon>Entelegynae</taxon>
        <taxon>Araneoidea</taxon>
        <taxon>Araneidae</taxon>
        <taxon>Caerostris</taxon>
    </lineage>
</organism>
<dbReference type="Proteomes" id="UP001054945">
    <property type="component" value="Unassembled WGS sequence"/>
</dbReference>
<dbReference type="EMBL" id="BPLR01011333">
    <property type="protein sequence ID" value="GIY45863.1"/>
    <property type="molecule type" value="Genomic_DNA"/>
</dbReference>
<sequence length="177" mass="20068">MGYEHIDGSRSLEPTTQLLSSASPSGWQKPEMTISISKQDLFGLSLYYFVHCIIRYLAWFGRSKCPYRRSVACGAMKPSRVALALVEDDCLIERASNFLSIPDERIQGDRWRTVFMRLAHALKISYITYNATPTTLRRPNSRDLRAKVTSTSIRNVDSSQAYLSSAGNALHRHSEYV</sequence>
<proteinExistence type="predicted"/>
<reference evidence="1 2" key="1">
    <citation type="submission" date="2021-06" db="EMBL/GenBank/DDBJ databases">
        <title>Caerostris extrusa draft genome.</title>
        <authorList>
            <person name="Kono N."/>
            <person name="Arakawa K."/>
        </authorList>
    </citation>
    <scope>NUCLEOTIDE SEQUENCE [LARGE SCALE GENOMIC DNA]</scope>
</reference>
<accession>A0AAV4TGW5</accession>
<dbReference type="AlphaFoldDB" id="A0AAV4TGW5"/>
<name>A0AAV4TGW5_CAEEX</name>
<evidence type="ECO:0000313" key="1">
    <source>
        <dbReference type="EMBL" id="GIY45863.1"/>
    </source>
</evidence>
<gene>
    <name evidence="1" type="ORF">CEXT_504341</name>
</gene>
<evidence type="ECO:0000313" key="2">
    <source>
        <dbReference type="Proteomes" id="UP001054945"/>
    </source>
</evidence>
<protein>
    <submittedName>
        <fullName evidence="1">Uncharacterized protein</fullName>
    </submittedName>
</protein>
<comment type="caution">
    <text evidence="1">The sequence shown here is derived from an EMBL/GenBank/DDBJ whole genome shotgun (WGS) entry which is preliminary data.</text>
</comment>